<name>A0A6A0B431_9LACT</name>
<protein>
    <submittedName>
        <fullName evidence="2">Protein export element</fullName>
    </submittedName>
</protein>
<dbReference type="Pfam" id="PF07009">
    <property type="entry name" value="NusG_II"/>
    <property type="match status" value="1"/>
</dbReference>
<dbReference type="InterPro" id="IPR038690">
    <property type="entry name" value="NusG_2_sf"/>
</dbReference>
<dbReference type="AlphaFoldDB" id="A0A6A0B431"/>
<keyword evidence="1" id="KW-0812">Transmembrane</keyword>
<dbReference type="CDD" id="cd09911">
    <property type="entry name" value="Lin0431_like"/>
    <property type="match status" value="1"/>
</dbReference>
<dbReference type="RefSeq" id="WP_172355291.1">
    <property type="nucleotide sequence ID" value="NZ_BLLH01000002.1"/>
</dbReference>
<dbReference type="Gene3D" id="2.60.320.10">
    <property type="entry name" value="N-utilization substance G protein NusG, insert domain"/>
    <property type="match status" value="1"/>
</dbReference>
<accession>A0A6A0B431</accession>
<evidence type="ECO:0000313" key="2">
    <source>
        <dbReference type="EMBL" id="GFH40080.1"/>
    </source>
</evidence>
<dbReference type="EMBL" id="BLLH01000002">
    <property type="protein sequence ID" value="GFH40080.1"/>
    <property type="molecule type" value="Genomic_DNA"/>
</dbReference>
<keyword evidence="1" id="KW-0472">Membrane</keyword>
<proteinExistence type="predicted"/>
<dbReference type="Proteomes" id="UP000475928">
    <property type="component" value="Unassembled WGS sequence"/>
</dbReference>
<evidence type="ECO:0000313" key="3">
    <source>
        <dbReference type="Proteomes" id="UP000475928"/>
    </source>
</evidence>
<keyword evidence="1" id="KW-1133">Transmembrane helix</keyword>
<comment type="caution">
    <text evidence="2">The sequence shown here is derived from an EMBL/GenBank/DDBJ whole genome shotgun (WGS) entry which is preliminary data.</text>
</comment>
<sequence>MKTFENVKKLQMKPLDFLVILILMMASFAPFLLLSSRTQAPSNFAQLRVNGKVIKTFNLSKNSSYRYKAKDGDINDIAVKNGKIGIVYANCDDQICVRKGFIDKVGQTIVCLPHKLVIEVMTSSNKPEDNKDNKVVDYG</sequence>
<evidence type="ECO:0000256" key="1">
    <source>
        <dbReference type="SAM" id="Phobius"/>
    </source>
</evidence>
<reference evidence="2 3" key="1">
    <citation type="submission" date="2020-02" db="EMBL/GenBank/DDBJ databases">
        <title>Draft genome sequence of Lactococcus sp. Hs20B0-1.</title>
        <authorList>
            <person name="Noda S."/>
            <person name="Yuki M."/>
            <person name="Ohkuma M."/>
        </authorList>
    </citation>
    <scope>NUCLEOTIDE SEQUENCE [LARGE SCALE GENOMIC DNA]</scope>
    <source>
        <strain evidence="2 3">Hs20B0-1</strain>
    </source>
</reference>
<feature type="transmembrane region" description="Helical" evidence="1">
    <location>
        <begin position="15"/>
        <end position="34"/>
    </location>
</feature>
<organism evidence="2 3">
    <name type="scientific">Pseudolactococcus insecticola</name>
    <dbReference type="NCBI Taxonomy" id="2709158"/>
    <lineage>
        <taxon>Bacteria</taxon>
        <taxon>Bacillati</taxon>
        <taxon>Bacillota</taxon>
        <taxon>Bacilli</taxon>
        <taxon>Lactobacillales</taxon>
        <taxon>Streptococcaceae</taxon>
        <taxon>Pseudolactococcus</taxon>
    </lineage>
</organism>
<gene>
    <name evidence="2" type="primary">ynhH</name>
    <name evidence="2" type="ORF">Hs20B_04780</name>
</gene>
<keyword evidence="3" id="KW-1185">Reference proteome</keyword>